<dbReference type="GO" id="GO:0016787">
    <property type="term" value="F:hydrolase activity"/>
    <property type="evidence" value="ECO:0007669"/>
    <property type="project" value="UniProtKB-KW"/>
</dbReference>
<dbReference type="PANTHER" id="PTHR48081:SF2">
    <property type="entry name" value="ALPHA_BETA-HYDROLASE"/>
    <property type="match status" value="1"/>
</dbReference>
<dbReference type="PROSITE" id="PS01174">
    <property type="entry name" value="LIPASE_GDXG_SER"/>
    <property type="match status" value="1"/>
</dbReference>
<dbReference type="InterPro" id="IPR033140">
    <property type="entry name" value="Lipase_GDXG_put_SER_AS"/>
</dbReference>
<evidence type="ECO:0000256" key="1">
    <source>
        <dbReference type="ARBA" id="ARBA00010515"/>
    </source>
</evidence>
<comment type="similarity">
    <text evidence="1">Belongs to the 'GDXG' lipolytic enzyme family.</text>
</comment>
<sequence length="416" mass="46981">MILGPVSLLDCLVFLIFLVPRFILDVGFFRTASVALRCLPFVLLQMPVQLVRERYLTRREKRSPFVARASLFEDLVIRCVRFAFREVPASVGRVFFSKWVALPWMRWRMLRHGYLVSPIGWREYAEEGPEGFKGVWITADPSKPPDMVMYYVHGGGFALGSTYFYLEFLLAWFTLLQESGYENPAIFALEYTLVPDKTYPTQVHETLRGYRHVISAVGDPGKIVVAGDSAGGTLVLTMLLELGQLNDAWARRQKLAKEARDGSDGQARHWQSASETPLPGLAVLISPWTMLISDKHTNNNSDFLDVGQLHEYAMQYAGKEHIKTPTVSPGLTANHHLWAQSSPQCGFFVTYGSEELFAPDVEEFIRVAVKGAEVDSRREEGGIHAWPVVSMFLASSSEKRFRGLRTLTGAIRKHIY</sequence>
<evidence type="ECO:0000313" key="6">
    <source>
        <dbReference type="EMBL" id="KAH7349888.1"/>
    </source>
</evidence>
<evidence type="ECO:0000256" key="4">
    <source>
        <dbReference type="SAM" id="Phobius"/>
    </source>
</evidence>
<feature type="transmembrane region" description="Helical" evidence="4">
    <location>
        <begin position="7"/>
        <end position="28"/>
    </location>
</feature>
<keyword evidence="4" id="KW-0472">Membrane</keyword>
<comment type="caution">
    <text evidence="6">The sequence shown here is derived from an EMBL/GenBank/DDBJ whole genome shotgun (WGS) entry which is preliminary data.</text>
</comment>
<dbReference type="SUPFAM" id="SSF53474">
    <property type="entry name" value="alpha/beta-Hydrolases"/>
    <property type="match status" value="1"/>
</dbReference>
<feature type="active site" evidence="3">
    <location>
        <position position="229"/>
    </location>
</feature>
<dbReference type="OrthoDB" id="408631at2759"/>
<dbReference type="Pfam" id="PF07859">
    <property type="entry name" value="Abhydrolase_3"/>
    <property type="match status" value="1"/>
</dbReference>
<keyword evidence="2 6" id="KW-0378">Hydrolase</keyword>
<evidence type="ECO:0000259" key="5">
    <source>
        <dbReference type="Pfam" id="PF07859"/>
    </source>
</evidence>
<protein>
    <submittedName>
        <fullName evidence="6">Alpha/beta hydrolase fold protein</fullName>
    </submittedName>
</protein>
<evidence type="ECO:0000313" key="7">
    <source>
        <dbReference type="Proteomes" id="UP000813385"/>
    </source>
</evidence>
<keyword evidence="4" id="KW-0812">Transmembrane</keyword>
<gene>
    <name evidence="6" type="ORF">B0T11DRAFT_135507</name>
</gene>
<evidence type="ECO:0000256" key="2">
    <source>
        <dbReference type="ARBA" id="ARBA00022801"/>
    </source>
</evidence>
<organism evidence="6 7">
    <name type="scientific">Plectosphaerella cucumerina</name>
    <dbReference type="NCBI Taxonomy" id="40658"/>
    <lineage>
        <taxon>Eukaryota</taxon>
        <taxon>Fungi</taxon>
        <taxon>Dikarya</taxon>
        <taxon>Ascomycota</taxon>
        <taxon>Pezizomycotina</taxon>
        <taxon>Sordariomycetes</taxon>
        <taxon>Hypocreomycetidae</taxon>
        <taxon>Glomerellales</taxon>
        <taxon>Plectosphaerellaceae</taxon>
        <taxon>Plectosphaerella</taxon>
    </lineage>
</organism>
<reference evidence="6" key="1">
    <citation type="journal article" date="2021" name="Nat. Commun.">
        <title>Genetic determinants of endophytism in the Arabidopsis root mycobiome.</title>
        <authorList>
            <person name="Mesny F."/>
            <person name="Miyauchi S."/>
            <person name="Thiergart T."/>
            <person name="Pickel B."/>
            <person name="Atanasova L."/>
            <person name="Karlsson M."/>
            <person name="Huettel B."/>
            <person name="Barry K.W."/>
            <person name="Haridas S."/>
            <person name="Chen C."/>
            <person name="Bauer D."/>
            <person name="Andreopoulos W."/>
            <person name="Pangilinan J."/>
            <person name="LaButti K."/>
            <person name="Riley R."/>
            <person name="Lipzen A."/>
            <person name="Clum A."/>
            <person name="Drula E."/>
            <person name="Henrissat B."/>
            <person name="Kohler A."/>
            <person name="Grigoriev I.V."/>
            <person name="Martin F.M."/>
            <person name="Hacquard S."/>
        </authorList>
    </citation>
    <scope>NUCLEOTIDE SEQUENCE</scope>
    <source>
        <strain evidence="6">MPI-CAGE-AT-0016</strain>
    </source>
</reference>
<proteinExistence type="inferred from homology"/>
<name>A0A8K0T6P5_9PEZI</name>
<dbReference type="Gene3D" id="3.40.50.1820">
    <property type="entry name" value="alpha/beta hydrolase"/>
    <property type="match status" value="1"/>
</dbReference>
<dbReference type="InterPro" id="IPR013094">
    <property type="entry name" value="AB_hydrolase_3"/>
</dbReference>
<dbReference type="AlphaFoldDB" id="A0A8K0T6P5"/>
<keyword evidence="7" id="KW-1185">Reference proteome</keyword>
<dbReference type="EMBL" id="JAGPXD010000006">
    <property type="protein sequence ID" value="KAH7349888.1"/>
    <property type="molecule type" value="Genomic_DNA"/>
</dbReference>
<dbReference type="Proteomes" id="UP000813385">
    <property type="component" value="Unassembled WGS sequence"/>
</dbReference>
<accession>A0A8K0T6P5</accession>
<evidence type="ECO:0000256" key="3">
    <source>
        <dbReference type="PROSITE-ProRule" id="PRU10038"/>
    </source>
</evidence>
<keyword evidence="4" id="KW-1133">Transmembrane helix</keyword>
<dbReference type="PANTHER" id="PTHR48081">
    <property type="entry name" value="AB HYDROLASE SUPERFAMILY PROTEIN C4A8.06C"/>
    <property type="match status" value="1"/>
</dbReference>
<feature type="domain" description="Alpha/beta hydrolase fold-3" evidence="5">
    <location>
        <begin position="150"/>
        <end position="386"/>
    </location>
</feature>
<dbReference type="InterPro" id="IPR029058">
    <property type="entry name" value="AB_hydrolase_fold"/>
</dbReference>
<dbReference type="InterPro" id="IPR050300">
    <property type="entry name" value="GDXG_lipolytic_enzyme"/>
</dbReference>